<evidence type="ECO:0008006" key="4">
    <source>
        <dbReference type="Google" id="ProtNLM"/>
    </source>
</evidence>
<keyword evidence="3" id="KW-1185">Reference proteome</keyword>
<evidence type="ECO:0000313" key="2">
    <source>
        <dbReference type="EMBL" id="RIA98105.1"/>
    </source>
</evidence>
<comment type="caution">
    <text evidence="2">The sequence shown here is derived from an EMBL/GenBank/DDBJ whole genome shotgun (WGS) entry which is preliminary data.</text>
</comment>
<dbReference type="AlphaFoldDB" id="A0A397TNL5"/>
<gene>
    <name evidence="2" type="ORF">C1645_174973</name>
</gene>
<accession>A0A397TNL5</accession>
<dbReference type="EMBL" id="QKYT01000020">
    <property type="protein sequence ID" value="RIA98105.1"/>
    <property type="molecule type" value="Genomic_DNA"/>
</dbReference>
<dbReference type="SUPFAM" id="SSF52266">
    <property type="entry name" value="SGNH hydrolase"/>
    <property type="match status" value="1"/>
</dbReference>
<dbReference type="OrthoDB" id="10265800at2759"/>
<dbReference type="PANTHER" id="PTHR21325">
    <property type="entry name" value="PHOSPHOLIPASE B, PLB1"/>
    <property type="match status" value="1"/>
</dbReference>
<organism evidence="2 3">
    <name type="scientific">Glomus cerebriforme</name>
    <dbReference type="NCBI Taxonomy" id="658196"/>
    <lineage>
        <taxon>Eukaryota</taxon>
        <taxon>Fungi</taxon>
        <taxon>Fungi incertae sedis</taxon>
        <taxon>Mucoromycota</taxon>
        <taxon>Glomeromycotina</taxon>
        <taxon>Glomeromycetes</taxon>
        <taxon>Glomerales</taxon>
        <taxon>Glomeraceae</taxon>
        <taxon>Glomus</taxon>
    </lineage>
</organism>
<keyword evidence="1" id="KW-0732">Signal</keyword>
<dbReference type="InterPro" id="IPR001087">
    <property type="entry name" value="GDSL"/>
</dbReference>
<dbReference type="Proteomes" id="UP000265703">
    <property type="component" value="Unassembled WGS sequence"/>
</dbReference>
<sequence length="389" mass="43894">MINLIIIFVILTVSLIPFSASFNQQITLNINNFHNEIFVKNISQCPKLTPRQTLPRSVHDLRIDDIKVIMALGDSITAGFGAKGHNVKAPIDIHKLHENRGVSFSIGGDPGAVTIANFIQHYSPELIGPSTGDHLVELCYGLICPPYQYKPEKDRFNAAQSGMMASNLTIELNYLLEQLYKEPMEVVLKSYKLLNFFIGSNDICFRCSNDLPWLTPEQFENYLISTLDVIRSEIPNTIVNLLGVFNVSQVYNFHGEDYCKGWGLVANYECSCAFVPGVVGALNRKKMDETAMEYNKAIRNVVDHYASHRSNTFAVVYHGNNIDLLTFPVEGLSNIDCFHPSIISHEFIAKTLWNNLVLPSNKRNGRIEWDDDVDIRCFGENDRINTNLT</sequence>
<protein>
    <recommendedName>
        <fullName evidence="4">SGNH hydrolase-type esterase domain-containing protein</fullName>
    </recommendedName>
</protein>
<dbReference type="InterPro" id="IPR036514">
    <property type="entry name" value="SGNH_hydro_sf"/>
</dbReference>
<dbReference type="InterPro" id="IPR038885">
    <property type="entry name" value="PLB1"/>
</dbReference>
<proteinExistence type="predicted"/>
<dbReference type="Pfam" id="PF00657">
    <property type="entry name" value="Lipase_GDSL"/>
    <property type="match status" value="1"/>
</dbReference>
<feature type="signal peptide" evidence="1">
    <location>
        <begin position="1"/>
        <end position="21"/>
    </location>
</feature>
<dbReference type="Gene3D" id="3.40.50.1110">
    <property type="entry name" value="SGNH hydrolase"/>
    <property type="match status" value="1"/>
</dbReference>
<evidence type="ECO:0000256" key="1">
    <source>
        <dbReference type="SAM" id="SignalP"/>
    </source>
</evidence>
<dbReference type="GO" id="GO:0004620">
    <property type="term" value="F:phospholipase activity"/>
    <property type="evidence" value="ECO:0007669"/>
    <property type="project" value="InterPro"/>
</dbReference>
<reference evidence="2 3" key="1">
    <citation type="submission" date="2018-06" db="EMBL/GenBank/DDBJ databases">
        <title>Comparative genomics reveals the genomic features of Rhizophagus irregularis, R. cerebriforme, R. diaphanum and Gigaspora rosea, and their symbiotic lifestyle signature.</title>
        <authorList>
            <person name="Morin E."/>
            <person name="San Clemente H."/>
            <person name="Chen E.C.H."/>
            <person name="De La Providencia I."/>
            <person name="Hainaut M."/>
            <person name="Kuo A."/>
            <person name="Kohler A."/>
            <person name="Murat C."/>
            <person name="Tang N."/>
            <person name="Roy S."/>
            <person name="Loubradou J."/>
            <person name="Henrissat B."/>
            <person name="Grigoriev I.V."/>
            <person name="Corradi N."/>
            <person name="Roux C."/>
            <person name="Martin F.M."/>
        </authorList>
    </citation>
    <scope>NUCLEOTIDE SEQUENCE [LARGE SCALE GENOMIC DNA]</scope>
    <source>
        <strain evidence="2 3">DAOM 227022</strain>
    </source>
</reference>
<evidence type="ECO:0000313" key="3">
    <source>
        <dbReference type="Proteomes" id="UP000265703"/>
    </source>
</evidence>
<dbReference type="GO" id="GO:0006644">
    <property type="term" value="P:phospholipid metabolic process"/>
    <property type="evidence" value="ECO:0007669"/>
    <property type="project" value="TreeGrafter"/>
</dbReference>
<feature type="chain" id="PRO_5017394587" description="SGNH hydrolase-type esterase domain-containing protein" evidence="1">
    <location>
        <begin position="22"/>
        <end position="389"/>
    </location>
</feature>
<dbReference type="STRING" id="658196.A0A397TNL5"/>
<dbReference type="PANTHER" id="PTHR21325:SF31">
    <property type="entry name" value="GH22081P-RELATED"/>
    <property type="match status" value="1"/>
</dbReference>
<name>A0A397TNL5_9GLOM</name>